<feature type="chain" id="PRO_5045905975" description="Heavy metal-binding domain-containing protein" evidence="2">
    <location>
        <begin position="24"/>
        <end position="320"/>
    </location>
</feature>
<keyword evidence="4" id="KW-1185">Reference proteome</keyword>
<evidence type="ECO:0008006" key="5">
    <source>
        <dbReference type="Google" id="ProtNLM"/>
    </source>
</evidence>
<protein>
    <recommendedName>
        <fullName evidence="5">Heavy metal-binding domain-containing protein</fullName>
    </recommendedName>
</protein>
<sequence length="320" mass="33239">MNTAGRLGAYAAGLVAVFAAAFAVGGAVVPDSTVAAWTEASSSEHGEHKAEDTTTAMKAEEVSVSGVSIAASELRLGSVRAPSESGVEGELAFEILNVAGNPVTEYETAHGKQLHLIIVRSDGSEYRHVHPVLDVATGTWALPWQWKSAGTYRVYADFTALGGASATLTRTVDVAGTVTPAPPTEIKTHDTADGFDVSITGELTAGTGSDLTLEITRDGEPVTQLQPYLGAFGHLVALREGDLAYLHVHAHGEEPEEGDVAGPTVVFTAEVPTAGRYLLYLDFQVAGEVHAASFVLDAGASPVSTSEDESDTSDDDHGGH</sequence>
<dbReference type="RefSeq" id="WP_188437272.1">
    <property type="nucleotide sequence ID" value="NZ_BMCM01000005.1"/>
</dbReference>
<evidence type="ECO:0000256" key="2">
    <source>
        <dbReference type="SAM" id="SignalP"/>
    </source>
</evidence>
<feature type="region of interest" description="Disordered" evidence="1">
    <location>
        <begin position="299"/>
        <end position="320"/>
    </location>
</feature>
<feature type="signal peptide" evidence="2">
    <location>
        <begin position="1"/>
        <end position="23"/>
    </location>
</feature>
<organism evidence="3 4">
    <name type="scientific">Microbacterium murale</name>
    <dbReference type="NCBI Taxonomy" id="1081040"/>
    <lineage>
        <taxon>Bacteria</taxon>
        <taxon>Bacillati</taxon>
        <taxon>Actinomycetota</taxon>
        <taxon>Actinomycetes</taxon>
        <taxon>Micrococcales</taxon>
        <taxon>Microbacteriaceae</taxon>
        <taxon>Microbacterium</taxon>
    </lineage>
</organism>
<dbReference type="Proteomes" id="UP000629365">
    <property type="component" value="Unassembled WGS sequence"/>
</dbReference>
<name>A0ABQ1RX72_9MICO</name>
<evidence type="ECO:0000313" key="4">
    <source>
        <dbReference type="Proteomes" id="UP000629365"/>
    </source>
</evidence>
<evidence type="ECO:0000256" key="1">
    <source>
        <dbReference type="SAM" id="MobiDB-lite"/>
    </source>
</evidence>
<dbReference type="EMBL" id="BMCM01000005">
    <property type="protein sequence ID" value="GGD83981.1"/>
    <property type="molecule type" value="Genomic_DNA"/>
</dbReference>
<proteinExistence type="predicted"/>
<reference evidence="4" key="1">
    <citation type="journal article" date="2019" name="Int. J. Syst. Evol. Microbiol.">
        <title>The Global Catalogue of Microorganisms (GCM) 10K type strain sequencing project: providing services to taxonomists for standard genome sequencing and annotation.</title>
        <authorList>
            <consortium name="The Broad Institute Genomics Platform"/>
            <consortium name="The Broad Institute Genome Sequencing Center for Infectious Disease"/>
            <person name="Wu L."/>
            <person name="Ma J."/>
        </authorList>
    </citation>
    <scope>NUCLEOTIDE SEQUENCE [LARGE SCALE GENOMIC DNA]</scope>
    <source>
        <strain evidence="4">CCM 7640</strain>
    </source>
</reference>
<keyword evidence="2" id="KW-0732">Signal</keyword>
<gene>
    <name evidence="3" type="ORF">GCM10007269_28630</name>
</gene>
<comment type="caution">
    <text evidence="3">The sequence shown here is derived from an EMBL/GenBank/DDBJ whole genome shotgun (WGS) entry which is preliminary data.</text>
</comment>
<accession>A0ABQ1RX72</accession>
<evidence type="ECO:0000313" key="3">
    <source>
        <dbReference type="EMBL" id="GGD83981.1"/>
    </source>
</evidence>